<protein>
    <submittedName>
        <fullName evidence="1">Uncharacterized protein</fullName>
    </submittedName>
</protein>
<reference evidence="1" key="1">
    <citation type="submission" date="2023-08" db="EMBL/GenBank/DDBJ databases">
        <title>A de novo genome assembly of Solanum verrucosum Schlechtendal, a Mexican diploid species geographically isolated from the other diploid A-genome species in potato relatives.</title>
        <authorList>
            <person name="Hosaka K."/>
        </authorList>
    </citation>
    <scope>NUCLEOTIDE SEQUENCE</scope>
    <source>
        <tissue evidence="1">Young leaves</tissue>
    </source>
</reference>
<dbReference type="AlphaFoldDB" id="A0AAF0QQE9"/>
<dbReference type="EMBL" id="CP133615">
    <property type="protein sequence ID" value="WMV25365.1"/>
    <property type="molecule type" value="Genomic_DNA"/>
</dbReference>
<dbReference type="Proteomes" id="UP001234989">
    <property type="component" value="Chromosome 4"/>
</dbReference>
<proteinExistence type="predicted"/>
<organism evidence="1 2">
    <name type="scientific">Solanum verrucosum</name>
    <dbReference type="NCBI Taxonomy" id="315347"/>
    <lineage>
        <taxon>Eukaryota</taxon>
        <taxon>Viridiplantae</taxon>
        <taxon>Streptophyta</taxon>
        <taxon>Embryophyta</taxon>
        <taxon>Tracheophyta</taxon>
        <taxon>Spermatophyta</taxon>
        <taxon>Magnoliopsida</taxon>
        <taxon>eudicotyledons</taxon>
        <taxon>Gunneridae</taxon>
        <taxon>Pentapetalae</taxon>
        <taxon>asterids</taxon>
        <taxon>lamiids</taxon>
        <taxon>Solanales</taxon>
        <taxon>Solanaceae</taxon>
        <taxon>Solanoideae</taxon>
        <taxon>Solaneae</taxon>
        <taxon>Solanum</taxon>
    </lineage>
</organism>
<evidence type="ECO:0000313" key="2">
    <source>
        <dbReference type="Proteomes" id="UP001234989"/>
    </source>
</evidence>
<accession>A0AAF0QQE9</accession>
<name>A0AAF0QQE9_SOLVR</name>
<feature type="non-terminal residue" evidence="1">
    <location>
        <position position="54"/>
    </location>
</feature>
<sequence length="54" mass="6518">MFVGAYGKFWLTACWIVKGQNTKPLRTIHIFEITTIKTATWSWKFFWTGRVRRH</sequence>
<keyword evidence="2" id="KW-1185">Reference proteome</keyword>
<gene>
    <name evidence="1" type="ORF">MTR67_018750</name>
</gene>
<evidence type="ECO:0000313" key="1">
    <source>
        <dbReference type="EMBL" id="WMV25365.1"/>
    </source>
</evidence>